<evidence type="ECO:0000313" key="1">
    <source>
        <dbReference type="EMBL" id="OCX16205.1"/>
    </source>
</evidence>
<dbReference type="AlphaFoldDB" id="A0A1C2DNK6"/>
<evidence type="ECO:0008006" key="3">
    <source>
        <dbReference type="Google" id="ProtNLM"/>
    </source>
</evidence>
<dbReference type="RefSeq" id="WP_024926336.1">
    <property type="nucleotide sequence ID" value="NZ_MDEO01000033.1"/>
</dbReference>
<organism evidence="1 2">
    <name type="scientific">Mesorhizobium hungaricum</name>
    <dbReference type="NCBI Taxonomy" id="1566387"/>
    <lineage>
        <taxon>Bacteria</taxon>
        <taxon>Pseudomonadati</taxon>
        <taxon>Pseudomonadota</taxon>
        <taxon>Alphaproteobacteria</taxon>
        <taxon>Hyphomicrobiales</taxon>
        <taxon>Phyllobacteriaceae</taxon>
        <taxon>Mesorhizobium</taxon>
    </lineage>
</organism>
<comment type="caution">
    <text evidence="1">The sequence shown here is derived from an EMBL/GenBank/DDBJ whole genome shotgun (WGS) entry which is preliminary data.</text>
</comment>
<dbReference type="OrthoDB" id="324927at2"/>
<dbReference type="SUPFAM" id="SSF51197">
    <property type="entry name" value="Clavaminate synthase-like"/>
    <property type="match status" value="1"/>
</dbReference>
<dbReference type="STRING" id="1566387.QV13_15225"/>
<protein>
    <recommendedName>
        <fullName evidence="3">Phytanoyl-CoA dioxygenase</fullName>
    </recommendedName>
</protein>
<dbReference type="EMBL" id="MDEO01000033">
    <property type="protein sequence ID" value="OCX16205.1"/>
    <property type="molecule type" value="Genomic_DNA"/>
</dbReference>
<name>A0A1C2DNK6_9HYPH</name>
<proteinExistence type="predicted"/>
<dbReference type="Proteomes" id="UP000094412">
    <property type="component" value="Unassembled WGS sequence"/>
</dbReference>
<reference evidence="1 2" key="1">
    <citation type="submission" date="2016-08" db="EMBL/GenBank/DDBJ databases">
        <title>Whole genome sequence of Mesorhizobium sp. strain UASWS1009 isolated from industrial sewage.</title>
        <authorList>
            <person name="Crovadore J."/>
            <person name="Calmin G."/>
            <person name="Chablais R."/>
            <person name="Cochard B."/>
            <person name="Lefort F."/>
        </authorList>
    </citation>
    <scope>NUCLEOTIDE SEQUENCE [LARGE SCALE GENOMIC DNA]</scope>
    <source>
        <strain evidence="1 2">UASWS1009</strain>
    </source>
</reference>
<sequence>MNTASTDLEIAARSGSTLKRIRARIPTYLADVRENPAWLPMFMLARTMPGRRLHWLGARPFSANNRPASSIFAGVDAQEATARLRADGIQTGIDLPADIHEGIAAFARKTPCFGNFDRRLSFQPLEHDQAEQHFKRPLLSGHYFETILECPEVRTVQADPLLHEIAARYLGNQAKLITTRVWWSFPTRSASERDKSLASLDKFHFDLDDWRMLKFFFHLQPVDADTGPHVYVRGSHKRRVLRHQLTLLVGHSAEDVLDIYGRESPLTLTGPAGSGFVEDPFGFHMGTVPKTTPRLMMEVGFGVSKPSSRRFHGEPIVR</sequence>
<dbReference type="Gene3D" id="2.60.120.620">
    <property type="entry name" value="q2cbj1_9rhob like domain"/>
    <property type="match status" value="1"/>
</dbReference>
<keyword evidence="2" id="KW-1185">Reference proteome</keyword>
<gene>
    <name evidence="1" type="ORF">QV13_15225</name>
</gene>
<accession>A0A1C2DNK6</accession>
<evidence type="ECO:0000313" key="2">
    <source>
        <dbReference type="Proteomes" id="UP000094412"/>
    </source>
</evidence>